<organism evidence="1 2">
    <name type="scientific">Ampelomyces quisqualis</name>
    <name type="common">Powdery mildew agent</name>
    <dbReference type="NCBI Taxonomy" id="50730"/>
    <lineage>
        <taxon>Eukaryota</taxon>
        <taxon>Fungi</taxon>
        <taxon>Dikarya</taxon>
        <taxon>Ascomycota</taxon>
        <taxon>Pezizomycotina</taxon>
        <taxon>Dothideomycetes</taxon>
        <taxon>Pleosporomycetidae</taxon>
        <taxon>Pleosporales</taxon>
        <taxon>Pleosporineae</taxon>
        <taxon>Phaeosphaeriaceae</taxon>
        <taxon>Ampelomyces</taxon>
    </lineage>
</organism>
<evidence type="ECO:0000313" key="2">
    <source>
        <dbReference type="Proteomes" id="UP000800096"/>
    </source>
</evidence>
<protein>
    <submittedName>
        <fullName evidence="1">Uncharacterized protein</fullName>
    </submittedName>
</protein>
<gene>
    <name evidence="1" type="ORF">BDU57DRAFT_521094</name>
</gene>
<keyword evidence="2" id="KW-1185">Reference proteome</keyword>
<name>A0A6A5QGM5_AMPQU</name>
<dbReference type="OrthoDB" id="10633311at2759"/>
<sequence>MPDTYGSIEVGPVKHCSATEYCILCRYIISDASSVGVGCVIQANRKPTICQTLRKVPNKACLNGTKHVVFSHNERRQNQAYGYHPYCWEYVVAQGRENVTSGRLLRFAQSGTHLFCLPGSADSGATSAMTDVAPNSRLSDKRFEYFLNGF</sequence>
<proteinExistence type="predicted"/>
<reference evidence="1" key="1">
    <citation type="journal article" date="2020" name="Stud. Mycol.">
        <title>101 Dothideomycetes genomes: a test case for predicting lifestyles and emergence of pathogens.</title>
        <authorList>
            <person name="Haridas S."/>
            <person name="Albert R."/>
            <person name="Binder M."/>
            <person name="Bloem J."/>
            <person name="Labutti K."/>
            <person name="Salamov A."/>
            <person name="Andreopoulos B."/>
            <person name="Baker S."/>
            <person name="Barry K."/>
            <person name="Bills G."/>
            <person name="Bluhm B."/>
            <person name="Cannon C."/>
            <person name="Castanera R."/>
            <person name="Culley D."/>
            <person name="Daum C."/>
            <person name="Ezra D."/>
            <person name="Gonzalez J."/>
            <person name="Henrissat B."/>
            <person name="Kuo A."/>
            <person name="Liang C."/>
            <person name="Lipzen A."/>
            <person name="Lutzoni F."/>
            <person name="Magnuson J."/>
            <person name="Mondo S."/>
            <person name="Nolan M."/>
            <person name="Ohm R."/>
            <person name="Pangilinan J."/>
            <person name="Park H.-J."/>
            <person name="Ramirez L."/>
            <person name="Alfaro M."/>
            <person name="Sun H."/>
            <person name="Tritt A."/>
            <person name="Yoshinaga Y."/>
            <person name="Zwiers L.-H."/>
            <person name="Turgeon B."/>
            <person name="Goodwin S."/>
            <person name="Spatafora J."/>
            <person name="Crous P."/>
            <person name="Grigoriev I."/>
        </authorList>
    </citation>
    <scope>NUCLEOTIDE SEQUENCE</scope>
    <source>
        <strain evidence="1">HMLAC05119</strain>
    </source>
</reference>
<evidence type="ECO:0000313" key="1">
    <source>
        <dbReference type="EMBL" id="KAF1913968.1"/>
    </source>
</evidence>
<dbReference type="Proteomes" id="UP000800096">
    <property type="component" value="Unassembled WGS sequence"/>
</dbReference>
<dbReference type="EMBL" id="ML979138">
    <property type="protein sequence ID" value="KAF1913968.1"/>
    <property type="molecule type" value="Genomic_DNA"/>
</dbReference>
<accession>A0A6A5QGM5</accession>
<dbReference type="AlphaFoldDB" id="A0A6A5QGM5"/>